<dbReference type="AlphaFoldDB" id="A0A6H1ZCV4"/>
<accession>A0A6H1ZCV4</accession>
<dbReference type="EMBL" id="MT143987">
    <property type="protein sequence ID" value="QJA45217.1"/>
    <property type="molecule type" value="Genomic_DNA"/>
</dbReference>
<name>A0A6H1ZCV4_9ZZZZ</name>
<reference evidence="1" key="1">
    <citation type="submission" date="2020-03" db="EMBL/GenBank/DDBJ databases">
        <title>The deep terrestrial virosphere.</title>
        <authorList>
            <person name="Holmfeldt K."/>
            <person name="Nilsson E."/>
            <person name="Simone D."/>
            <person name="Lopez-Fernandez M."/>
            <person name="Wu X."/>
            <person name="de Brujin I."/>
            <person name="Lundin D."/>
            <person name="Andersson A."/>
            <person name="Bertilsson S."/>
            <person name="Dopson M."/>
        </authorList>
    </citation>
    <scope>NUCLEOTIDE SEQUENCE</scope>
    <source>
        <strain evidence="3">MM415A00124</strain>
        <strain evidence="2">MM415B00156</strain>
        <strain evidence="1">TM448A00198</strain>
    </source>
</reference>
<dbReference type="EMBL" id="MT145191">
    <property type="protein sequence ID" value="QJI04861.1"/>
    <property type="molecule type" value="Genomic_DNA"/>
</dbReference>
<dbReference type="EMBL" id="MT141576">
    <property type="protein sequence ID" value="QJA67796.1"/>
    <property type="molecule type" value="Genomic_DNA"/>
</dbReference>
<organism evidence="1">
    <name type="scientific">viral metagenome</name>
    <dbReference type="NCBI Taxonomy" id="1070528"/>
    <lineage>
        <taxon>unclassified sequences</taxon>
        <taxon>metagenomes</taxon>
        <taxon>organismal metagenomes</taxon>
    </lineage>
</organism>
<evidence type="ECO:0000313" key="2">
    <source>
        <dbReference type="EMBL" id="QJA67796.1"/>
    </source>
</evidence>
<protein>
    <submittedName>
        <fullName evidence="1">Uncharacterized protein</fullName>
    </submittedName>
</protein>
<proteinExistence type="predicted"/>
<sequence>MNKRDLVAFELFYADTVRREAKARAKRYPEASALLQRHADAAVARAEAIRCGPLFSEKAA</sequence>
<gene>
    <name evidence="3" type="ORF">MM415A00124_0036</name>
    <name evidence="2" type="ORF">MM415B00156_0036</name>
    <name evidence="1" type="ORF">TM448A00198_0032</name>
</gene>
<evidence type="ECO:0000313" key="1">
    <source>
        <dbReference type="EMBL" id="QJA45217.1"/>
    </source>
</evidence>
<evidence type="ECO:0000313" key="3">
    <source>
        <dbReference type="EMBL" id="QJI04861.1"/>
    </source>
</evidence>